<organism evidence="11">
    <name type="scientific">Archaeoglobus fulgidus</name>
    <dbReference type="NCBI Taxonomy" id="2234"/>
    <lineage>
        <taxon>Archaea</taxon>
        <taxon>Methanobacteriati</taxon>
        <taxon>Methanobacteriota</taxon>
        <taxon>Archaeoglobi</taxon>
        <taxon>Archaeoglobales</taxon>
        <taxon>Archaeoglobaceae</taxon>
        <taxon>Archaeoglobus</taxon>
    </lineage>
</organism>
<keyword evidence="6 9" id="KW-0238">DNA-binding</keyword>
<dbReference type="PIRSF" id="PIRSF003336">
    <property type="entry name" value="RadB"/>
    <property type="match status" value="1"/>
</dbReference>
<dbReference type="Pfam" id="PF08423">
    <property type="entry name" value="Rad51"/>
    <property type="match status" value="1"/>
</dbReference>
<evidence type="ECO:0000256" key="4">
    <source>
        <dbReference type="ARBA" id="ARBA00022763"/>
    </source>
</evidence>
<dbReference type="GO" id="GO:0006281">
    <property type="term" value="P:DNA repair"/>
    <property type="evidence" value="ECO:0007669"/>
    <property type="project" value="UniProtKB-UniRule"/>
</dbReference>
<evidence type="ECO:0000256" key="7">
    <source>
        <dbReference type="ARBA" id="ARBA00023172"/>
    </source>
</evidence>
<evidence type="ECO:0000256" key="1">
    <source>
        <dbReference type="ARBA" id="ARBA00006876"/>
    </source>
</evidence>
<dbReference type="InterPro" id="IPR027417">
    <property type="entry name" value="P-loop_NTPase"/>
</dbReference>
<dbReference type="EMBL" id="DSYZ01000079">
    <property type="protein sequence ID" value="HGT82793.1"/>
    <property type="molecule type" value="Genomic_DNA"/>
</dbReference>
<keyword evidence="4 9" id="KW-0227">DNA damage</keyword>
<keyword evidence="7 9" id="KW-0233">DNA recombination</keyword>
<dbReference type="PANTHER" id="PTHR22942">
    <property type="entry name" value="RECA/RAD51/RADA DNA STRAND-PAIRING FAMILY MEMBER"/>
    <property type="match status" value="1"/>
</dbReference>
<dbReference type="InterPro" id="IPR020588">
    <property type="entry name" value="RecA_ATP-bd"/>
</dbReference>
<dbReference type="InterPro" id="IPR013632">
    <property type="entry name" value="Rad51_C"/>
</dbReference>
<dbReference type="GO" id="GO:0005524">
    <property type="term" value="F:ATP binding"/>
    <property type="evidence" value="ECO:0007669"/>
    <property type="project" value="UniProtKB-UniRule"/>
</dbReference>
<dbReference type="PRINTS" id="PR01874">
    <property type="entry name" value="DNAREPAIRADA"/>
</dbReference>
<dbReference type="Gene3D" id="3.40.50.300">
    <property type="entry name" value="P-loop containing nucleotide triphosphate hydrolases"/>
    <property type="match status" value="1"/>
</dbReference>
<evidence type="ECO:0000313" key="11">
    <source>
        <dbReference type="EMBL" id="HGT82793.1"/>
    </source>
</evidence>
<evidence type="ECO:0000256" key="3">
    <source>
        <dbReference type="ARBA" id="ARBA00022741"/>
    </source>
</evidence>
<reference evidence="11" key="1">
    <citation type="journal article" date="2020" name="mSystems">
        <title>Genome- and Community-Level Interaction Insights into Carbon Utilization and Element Cycling Functions of Hydrothermarchaeota in Hydrothermal Sediment.</title>
        <authorList>
            <person name="Zhou Z."/>
            <person name="Liu Y."/>
            <person name="Xu W."/>
            <person name="Pan J."/>
            <person name="Luo Z.H."/>
            <person name="Li M."/>
        </authorList>
    </citation>
    <scope>NUCLEOTIDE SEQUENCE [LARGE SCALE GENOMIC DNA]</scope>
    <source>
        <strain evidence="11">SpSt-587</strain>
    </source>
</reference>
<evidence type="ECO:0000256" key="8">
    <source>
        <dbReference type="ARBA" id="ARBA00024641"/>
    </source>
</evidence>
<evidence type="ECO:0000256" key="9">
    <source>
        <dbReference type="HAMAP-Rule" id="MF_00350"/>
    </source>
</evidence>
<evidence type="ECO:0000256" key="5">
    <source>
        <dbReference type="ARBA" id="ARBA00022840"/>
    </source>
</evidence>
<dbReference type="SMART" id="SM00382">
    <property type="entry name" value="AAA"/>
    <property type="match status" value="1"/>
</dbReference>
<protein>
    <recommendedName>
        <fullName evidence="2 9">DNA repair and recombination protein RadB</fullName>
    </recommendedName>
</protein>
<dbReference type="HAMAP" id="MF_00350">
    <property type="entry name" value="RadB"/>
    <property type="match status" value="1"/>
</dbReference>
<comment type="similarity">
    <text evidence="1 9">Belongs to the eukaryotic RecA-like protein family. RadB subfamily.</text>
</comment>
<dbReference type="GO" id="GO:0003684">
    <property type="term" value="F:damaged DNA binding"/>
    <property type="evidence" value="ECO:0007669"/>
    <property type="project" value="UniProtKB-UniRule"/>
</dbReference>
<dbReference type="AlphaFoldDB" id="A0A7J3M1Q0"/>
<keyword evidence="5 9" id="KW-0067">ATP-binding</keyword>
<keyword evidence="3 9" id="KW-0547">Nucleotide-binding</keyword>
<dbReference type="GO" id="GO:0006310">
    <property type="term" value="P:DNA recombination"/>
    <property type="evidence" value="ECO:0007669"/>
    <property type="project" value="UniProtKB-UniRule"/>
</dbReference>
<dbReference type="NCBIfam" id="TIGR02237">
    <property type="entry name" value="recomb_radB"/>
    <property type="match status" value="1"/>
</dbReference>
<gene>
    <name evidence="9 11" type="primary">radB</name>
    <name evidence="11" type="ORF">ENT52_03605</name>
</gene>
<dbReference type="SUPFAM" id="SSF52540">
    <property type="entry name" value="P-loop containing nucleoside triphosphate hydrolases"/>
    <property type="match status" value="1"/>
</dbReference>
<name>A0A7J3M1Q0_ARCFL</name>
<sequence>MFIPSGSKGIDSLLGGGIETGTITQLYGASGTGKTTLCLMFAKNASKQYKVAYIDTEGLSAERVKQIFQDISLFSNVFVYEVFTFRQQGTALKEAEKLCKEEKVKLIVVDSFTSLYRSELEDEERQLKVKRELTAQLTFLLGLARKLDLAVLITNQMFTDVKTGLDKPLGGTSIDHLSKTVLFLERIGSLRRATLMKHRFKKEGESCEFVITNSGIEP</sequence>
<accession>A0A7J3M1Q0</accession>
<evidence type="ECO:0000256" key="2">
    <source>
        <dbReference type="ARBA" id="ARBA00018143"/>
    </source>
</evidence>
<comment type="caution">
    <text evidence="11">The sequence shown here is derived from an EMBL/GenBank/DDBJ whole genome shotgun (WGS) entry which is preliminary data.</text>
</comment>
<evidence type="ECO:0000256" key="6">
    <source>
        <dbReference type="ARBA" id="ARBA00023125"/>
    </source>
</evidence>
<feature type="domain" description="RecA family profile 1" evidence="10">
    <location>
        <begin position="1"/>
        <end position="157"/>
    </location>
</feature>
<evidence type="ECO:0000259" key="10">
    <source>
        <dbReference type="PROSITE" id="PS50162"/>
    </source>
</evidence>
<dbReference type="PANTHER" id="PTHR22942:SF47">
    <property type="entry name" value="DNA REPAIR AND RECOMBINATION PROTEIN RADB"/>
    <property type="match status" value="1"/>
</dbReference>
<dbReference type="PROSITE" id="PS50162">
    <property type="entry name" value="RECA_2"/>
    <property type="match status" value="1"/>
</dbReference>
<proteinExistence type="inferred from homology"/>
<dbReference type="InterPro" id="IPR003593">
    <property type="entry name" value="AAA+_ATPase"/>
</dbReference>
<dbReference type="GO" id="GO:0140664">
    <property type="term" value="F:ATP-dependent DNA damage sensor activity"/>
    <property type="evidence" value="ECO:0007669"/>
    <property type="project" value="InterPro"/>
</dbReference>
<dbReference type="InterPro" id="IPR011939">
    <property type="entry name" value="DNA_repair_and_recomb_RadB"/>
</dbReference>
<comment type="function">
    <text evidence="8 9">Involved in DNA repair and in homologous recombination. May regulate the cleavage reactions of the branch-structured DNA. Has a very weak ATPase activity that is not stimulated by DNA. Binds DNA but does not promote DNA strands exchange.</text>
</comment>